<evidence type="ECO:0000256" key="2">
    <source>
        <dbReference type="ARBA" id="ARBA00022692"/>
    </source>
</evidence>
<dbReference type="Proteomes" id="UP000076552">
    <property type="component" value="Unassembled WGS sequence"/>
</dbReference>
<evidence type="ECO:0000313" key="9">
    <source>
        <dbReference type="Proteomes" id="UP000076552"/>
    </source>
</evidence>
<proteinExistence type="inferred from homology"/>
<feature type="transmembrane region" description="Helical" evidence="6">
    <location>
        <begin position="139"/>
        <end position="169"/>
    </location>
</feature>
<dbReference type="EMBL" id="LFIV01000159">
    <property type="protein sequence ID" value="KZL66914.1"/>
    <property type="molecule type" value="Genomic_DNA"/>
</dbReference>
<dbReference type="GO" id="GO:0016020">
    <property type="term" value="C:membrane"/>
    <property type="evidence" value="ECO:0007669"/>
    <property type="project" value="UniProtKB-SubCell"/>
</dbReference>
<evidence type="ECO:0000313" key="8">
    <source>
        <dbReference type="EMBL" id="KZL66914.1"/>
    </source>
</evidence>
<evidence type="ECO:0000256" key="4">
    <source>
        <dbReference type="ARBA" id="ARBA00023136"/>
    </source>
</evidence>
<feature type="transmembrane region" description="Helical" evidence="6">
    <location>
        <begin position="228"/>
        <end position="247"/>
    </location>
</feature>
<feature type="transmembrane region" description="Helical" evidence="6">
    <location>
        <begin position="197"/>
        <end position="216"/>
    </location>
</feature>
<evidence type="ECO:0000256" key="3">
    <source>
        <dbReference type="ARBA" id="ARBA00022989"/>
    </source>
</evidence>
<evidence type="ECO:0000259" key="7">
    <source>
        <dbReference type="Pfam" id="PF20684"/>
    </source>
</evidence>
<reference evidence="8 9" key="1">
    <citation type="submission" date="2015-06" db="EMBL/GenBank/DDBJ databases">
        <title>Survival trade-offs in plant roots during colonization by closely related pathogenic and mutualistic fungi.</title>
        <authorList>
            <person name="Hacquard S."/>
            <person name="Kracher B."/>
            <person name="Hiruma K."/>
            <person name="Weinman A."/>
            <person name="Muench P."/>
            <person name="Garrido Oter R."/>
            <person name="Ver Loren van Themaat E."/>
            <person name="Dallerey J.-F."/>
            <person name="Damm U."/>
            <person name="Henrissat B."/>
            <person name="Lespinet O."/>
            <person name="Thon M."/>
            <person name="Kemen E."/>
            <person name="McHardy A.C."/>
            <person name="Schulze-Lefert P."/>
            <person name="O'Connell R.J."/>
        </authorList>
    </citation>
    <scope>NUCLEOTIDE SEQUENCE [LARGE SCALE GENOMIC DNA]</scope>
    <source>
        <strain evidence="8 9">0861</strain>
    </source>
</reference>
<keyword evidence="3 6" id="KW-1133">Transmembrane helix</keyword>
<comment type="subcellular location">
    <subcellularLocation>
        <location evidence="1">Membrane</location>
        <topology evidence="1">Multi-pass membrane protein</topology>
    </subcellularLocation>
</comment>
<name>A0A166PLK0_9PEZI</name>
<keyword evidence="2 6" id="KW-0812">Transmembrane</keyword>
<keyword evidence="4 6" id="KW-0472">Membrane</keyword>
<feature type="transmembrane region" description="Helical" evidence="6">
    <location>
        <begin position="270"/>
        <end position="293"/>
    </location>
</feature>
<keyword evidence="9" id="KW-1185">Reference proteome</keyword>
<organism evidence="8 9">
    <name type="scientific">Colletotrichum tofieldiae</name>
    <dbReference type="NCBI Taxonomy" id="708197"/>
    <lineage>
        <taxon>Eukaryota</taxon>
        <taxon>Fungi</taxon>
        <taxon>Dikarya</taxon>
        <taxon>Ascomycota</taxon>
        <taxon>Pezizomycotina</taxon>
        <taxon>Sordariomycetes</taxon>
        <taxon>Hypocreomycetidae</taxon>
        <taxon>Glomerellales</taxon>
        <taxon>Glomerellaceae</taxon>
        <taxon>Colletotrichum</taxon>
        <taxon>Colletotrichum spaethianum species complex</taxon>
    </lineage>
</organism>
<accession>A0A166PLK0</accession>
<feature type="transmembrane region" description="Helical" evidence="6">
    <location>
        <begin position="60"/>
        <end position="83"/>
    </location>
</feature>
<feature type="transmembrane region" description="Helical" evidence="6">
    <location>
        <begin position="103"/>
        <end position="127"/>
    </location>
</feature>
<sequence length="392" mass="43467">MTSFYDLLGIADNFGEEQPAVNHKPVLLGIVISFLVLALLCAILRVWCRIFIVRACGWDDFCLVLVMISILIGSIGACVAMDHGLGQHMLLLGPGVIVNYLKIFYVCNGTLPISTTFIKVAILLQYLRTFERGTKSRTFTIIILVITAMWGTAYIFLAWVPCVPIAAYWDWSIPTKGRWGFGSQISEELIRTYESHATSNMILDFIIFAIPLPLYFNNGANKKSRKSVLALFLLGSVVLMLSAWRLVELLRSRAGTYPTLDITWYTPRPMVLSILEIDVAAICASLPVFWPVLQNSMGMIFVTREVKVTTETVESPREYDDCLELSGPFSLCHQSTTMLNDTTGLIDPEIYGAHMSGPTATSPETSPTKETVIFGAYMQGKTTCDVEAVKVG</sequence>
<comment type="caution">
    <text evidence="8">The sequence shown here is derived from an EMBL/GenBank/DDBJ whole genome shotgun (WGS) entry which is preliminary data.</text>
</comment>
<dbReference type="InterPro" id="IPR049326">
    <property type="entry name" value="Rhodopsin_dom_fungi"/>
</dbReference>
<dbReference type="AlphaFoldDB" id="A0A166PLK0"/>
<feature type="transmembrane region" description="Helical" evidence="6">
    <location>
        <begin position="26"/>
        <end position="48"/>
    </location>
</feature>
<dbReference type="InterPro" id="IPR052337">
    <property type="entry name" value="SAT4-like"/>
</dbReference>
<evidence type="ECO:0000256" key="5">
    <source>
        <dbReference type="ARBA" id="ARBA00038359"/>
    </source>
</evidence>
<dbReference type="Pfam" id="PF20684">
    <property type="entry name" value="Fung_rhodopsin"/>
    <property type="match status" value="1"/>
</dbReference>
<gene>
    <name evidence="8" type="ORF">CT0861_01534</name>
</gene>
<evidence type="ECO:0000256" key="1">
    <source>
        <dbReference type="ARBA" id="ARBA00004141"/>
    </source>
</evidence>
<evidence type="ECO:0000256" key="6">
    <source>
        <dbReference type="SAM" id="Phobius"/>
    </source>
</evidence>
<feature type="domain" description="Rhodopsin" evidence="7">
    <location>
        <begin position="44"/>
        <end position="294"/>
    </location>
</feature>
<protein>
    <submittedName>
        <fullName evidence="8">Integral membrane protein</fullName>
    </submittedName>
</protein>
<comment type="similarity">
    <text evidence="5">Belongs to the SAT4 family.</text>
</comment>
<dbReference type="PANTHER" id="PTHR33048">
    <property type="entry name" value="PTH11-LIKE INTEGRAL MEMBRANE PROTEIN (AFU_ORTHOLOGUE AFUA_5G11245)"/>
    <property type="match status" value="1"/>
</dbReference>
<dbReference type="PANTHER" id="PTHR33048:SF47">
    <property type="entry name" value="INTEGRAL MEMBRANE PROTEIN-RELATED"/>
    <property type="match status" value="1"/>
</dbReference>